<keyword evidence="4" id="KW-1185">Reference proteome</keyword>
<dbReference type="PANTHER" id="PTHR44137">
    <property type="entry name" value="BNAC03G44070D PROTEIN"/>
    <property type="match status" value="1"/>
</dbReference>
<sequence length="836" mass="92170">MECNKDEANRAKEIAEKKFAAKDFAGAKKFALKAQNLYSGLEGLPQMLQTLDVYISAENKISGEADWYGILDVHPSADDETVKKQYRKLALMLHPDKNKSVGADGAFKLISEAWSLLSDKTKRMAYDQKCNAKGIQLKAPPSSGGTSAPPGANGFYNFTNATMSNARTQKSAARGPTPAPASSRPSKPNTFWTACNRCKMQYEYLRIYLNHNLLCPNCHEPFYAVETAPPTSNGSSGPTPWPFSQQRQSPNHHTANKNSYAPGKNTAASPSMVPGGFSGPHSYNHTNFQWAPFSKTSGVGSATASASATAQAANVVQQTYEKVKREREEAQAAARREEALRRKNHVSKKMGSGVSTGFSNSGSSPVLKGEKPGKKRKGLDGEGGKTYGSEGASKTSTGTGGAGLGSGVGIKLGSSEMERVTGSSGVCKPNALRELSQLEIRTMLMEKAQAEIRKKLNEWSSASVAKASDKGREKKREKDKDVVNGGTPDQNEADGASMNTKEKIHSDKILSETSGADLDTKTLETMSISVPDPDFHDFDKDRSERSFGDNQVWAAYDDDDGMPRYYAMIHKVISFNPFKMRISWLNSKTNSELGQLNWVGSGFSKICGDFRIGKYEVNKSLNSFSHKVRWTKGARGAIQIFPKKGDVWALYRNWSPNWDELTPDEVIHKYDMVEVLDDYNEEQGVTITPLVKVAGFKTVFHRHLDSGEVKRIPREEMFRFSHQVPSYMLTGQEGPNAPKGCRELDPAATPLELLQVITDVKEEEIVENADNAKEEYMVKNAEKAEGQNMVENPQKTVEEIEMNVKEAETKKMVENIRETTGQRMVGKVEEQSSYRV</sequence>
<protein>
    <recommendedName>
        <fullName evidence="2">J domain-containing protein</fullName>
    </recommendedName>
</protein>
<dbReference type="OrthoDB" id="66964at2759"/>
<feature type="compositionally biased region" description="Basic and acidic residues" evidence="1">
    <location>
        <begin position="500"/>
        <end position="510"/>
    </location>
</feature>
<dbReference type="Pfam" id="PF23551">
    <property type="entry name" value="Zn_ribbon_20"/>
    <property type="match status" value="1"/>
</dbReference>
<dbReference type="InterPro" id="IPR024593">
    <property type="entry name" value="DUF3444"/>
</dbReference>
<dbReference type="InterPro" id="IPR001623">
    <property type="entry name" value="DnaJ_domain"/>
</dbReference>
<feature type="domain" description="J" evidence="2">
    <location>
        <begin position="66"/>
        <end position="130"/>
    </location>
</feature>
<feature type="compositionally biased region" description="Polar residues" evidence="1">
    <location>
        <begin position="243"/>
        <end position="259"/>
    </location>
</feature>
<feature type="region of interest" description="Disordered" evidence="1">
    <location>
        <begin position="326"/>
        <end position="405"/>
    </location>
</feature>
<dbReference type="PROSITE" id="PS50076">
    <property type="entry name" value="DNAJ_2"/>
    <property type="match status" value="1"/>
</dbReference>
<comment type="caution">
    <text evidence="3">The sequence shown here is derived from an EMBL/GenBank/DDBJ whole genome shotgun (WGS) entry which is preliminary data.</text>
</comment>
<dbReference type="InterPro" id="IPR018253">
    <property type="entry name" value="DnaJ_domain_CS"/>
</dbReference>
<evidence type="ECO:0000313" key="4">
    <source>
        <dbReference type="Proteomes" id="UP001141806"/>
    </source>
</evidence>
<feature type="compositionally biased region" description="Basic and acidic residues" evidence="1">
    <location>
        <begin position="326"/>
        <end position="341"/>
    </location>
</feature>
<dbReference type="SMART" id="SM00271">
    <property type="entry name" value="DnaJ"/>
    <property type="match status" value="1"/>
</dbReference>
<feature type="compositionally biased region" description="Polar residues" evidence="1">
    <location>
        <begin position="353"/>
        <end position="364"/>
    </location>
</feature>
<evidence type="ECO:0000313" key="3">
    <source>
        <dbReference type="EMBL" id="KAJ4973781.1"/>
    </source>
</evidence>
<dbReference type="Gene3D" id="1.10.287.110">
    <property type="entry name" value="DnaJ domain"/>
    <property type="match status" value="1"/>
</dbReference>
<evidence type="ECO:0000256" key="1">
    <source>
        <dbReference type="SAM" id="MobiDB-lite"/>
    </source>
</evidence>
<dbReference type="InterPro" id="IPR036869">
    <property type="entry name" value="J_dom_sf"/>
</dbReference>
<dbReference type="InterPro" id="IPR056988">
    <property type="entry name" value="Zn_ribbon_pln"/>
</dbReference>
<accession>A0A9Q0KNI0</accession>
<feature type="region of interest" description="Disordered" evidence="1">
    <location>
        <begin position="137"/>
        <end position="187"/>
    </location>
</feature>
<dbReference type="PRINTS" id="PR00625">
    <property type="entry name" value="JDOMAIN"/>
</dbReference>
<feature type="compositionally biased region" description="Basic and acidic residues" evidence="1">
    <location>
        <begin position="368"/>
        <end position="383"/>
    </location>
</feature>
<dbReference type="PROSITE" id="PS00636">
    <property type="entry name" value="DNAJ_1"/>
    <property type="match status" value="1"/>
</dbReference>
<feature type="compositionally biased region" description="Low complexity" evidence="1">
    <location>
        <begin position="229"/>
        <end position="238"/>
    </location>
</feature>
<evidence type="ECO:0000259" key="2">
    <source>
        <dbReference type="PROSITE" id="PS50076"/>
    </source>
</evidence>
<feature type="region of interest" description="Disordered" evidence="1">
    <location>
        <begin position="229"/>
        <end position="274"/>
    </location>
</feature>
<feature type="compositionally biased region" description="Polar residues" evidence="1">
    <location>
        <begin position="156"/>
        <end position="171"/>
    </location>
</feature>
<organism evidence="3 4">
    <name type="scientific">Protea cynaroides</name>
    <dbReference type="NCBI Taxonomy" id="273540"/>
    <lineage>
        <taxon>Eukaryota</taxon>
        <taxon>Viridiplantae</taxon>
        <taxon>Streptophyta</taxon>
        <taxon>Embryophyta</taxon>
        <taxon>Tracheophyta</taxon>
        <taxon>Spermatophyta</taxon>
        <taxon>Magnoliopsida</taxon>
        <taxon>Proteales</taxon>
        <taxon>Proteaceae</taxon>
        <taxon>Protea</taxon>
    </lineage>
</organism>
<proteinExistence type="predicted"/>
<dbReference type="Pfam" id="PF11926">
    <property type="entry name" value="DUF3444"/>
    <property type="match status" value="1"/>
</dbReference>
<feature type="compositionally biased region" description="Basic and acidic residues" evidence="1">
    <location>
        <begin position="467"/>
        <end position="482"/>
    </location>
</feature>
<dbReference type="SUPFAM" id="SSF46565">
    <property type="entry name" value="Chaperone J-domain"/>
    <property type="match status" value="1"/>
</dbReference>
<dbReference type="PANTHER" id="PTHR44137:SF32">
    <property type="entry name" value="DNAJ HEAT SHOCK AMINO-TERMINAL DOMAIN PROTEIN"/>
    <property type="match status" value="1"/>
</dbReference>
<dbReference type="EMBL" id="JAMYWD010000004">
    <property type="protein sequence ID" value="KAJ4973781.1"/>
    <property type="molecule type" value="Genomic_DNA"/>
</dbReference>
<dbReference type="Proteomes" id="UP001141806">
    <property type="component" value="Unassembled WGS sequence"/>
</dbReference>
<feature type="compositionally biased region" description="Low complexity" evidence="1">
    <location>
        <begin position="139"/>
        <end position="152"/>
    </location>
</feature>
<reference evidence="3" key="1">
    <citation type="journal article" date="2023" name="Plant J.">
        <title>The genome of the king protea, Protea cynaroides.</title>
        <authorList>
            <person name="Chang J."/>
            <person name="Duong T.A."/>
            <person name="Schoeman C."/>
            <person name="Ma X."/>
            <person name="Roodt D."/>
            <person name="Barker N."/>
            <person name="Li Z."/>
            <person name="Van de Peer Y."/>
            <person name="Mizrachi E."/>
        </authorList>
    </citation>
    <scope>NUCLEOTIDE SEQUENCE</scope>
    <source>
        <tissue evidence="3">Young leaves</tissue>
    </source>
</reference>
<feature type="region of interest" description="Disordered" evidence="1">
    <location>
        <begin position="460"/>
        <end position="511"/>
    </location>
</feature>
<name>A0A9Q0KNI0_9MAGN</name>
<dbReference type="Pfam" id="PF00226">
    <property type="entry name" value="DnaJ"/>
    <property type="match status" value="1"/>
</dbReference>
<dbReference type="AlphaFoldDB" id="A0A9Q0KNI0"/>
<dbReference type="CDD" id="cd06257">
    <property type="entry name" value="DnaJ"/>
    <property type="match status" value="1"/>
</dbReference>
<feature type="compositionally biased region" description="Low complexity" evidence="1">
    <location>
        <begin position="388"/>
        <end position="397"/>
    </location>
</feature>
<gene>
    <name evidence="3" type="ORF">NE237_006955</name>
</gene>